<evidence type="ECO:0000256" key="1">
    <source>
        <dbReference type="SAM" id="MobiDB-lite"/>
    </source>
</evidence>
<dbReference type="Proteomes" id="UP001310594">
    <property type="component" value="Unassembled WGS sequence"/>
</dbReference>
<dbReference type="PANTHER" id="PTHR41775">
    <property type="entry name" value="SECRETED PROTEIN-RELATED"/>
    <property type="match status" value="1"/>
</dbReference>
<dbReference type="EMBL" id="JAVRQU010000003">
    <property type="protein sequence ID" value="KAK5704892.1"/>
    <property type="molecule type" value="Genomic_DNA"/>
</dbReference>
<gene>
    <name evidence="3" type="ORF">LTR97_002003</name>
</gene>
<evidence type="ECO:0000313" key="4">
    <source>
        <dbReference type="Proteomes" id="UP001310594"/>
    </source>
</evidence>
<accession>A0AAN8A4J1</accession>
<comment type="caution">
    <text evidence="3">The sequence shown here is derived from an EMBL/GenBank/DDBJ whole genome shotgun (WGS) entry which is preliminary data.</text>
</comment>
<reference evidence="3" key="1">
    <citation type="submission" date="2023-08" db="EMBL/GenBank/DDBJ databases">
        <title>Black Yeasts Isolated from many extreme environments.</title>
        <authorList>
            <person name="Coleine C."/>
            <person name="Stajich J.E."/>
            <person name="Selbmann L."/>
        </authorList>
    </citation>
    <scope>NUCLEOTIDE SEQUENCE</scope>
    <source>
        <strain evidence="3">CCFEE 5810</strain>
    </source>
</reference>
<dbReference type="GO" id="GO:0008233">
    <property type="term" value="F:peptidase activity"/>
    <property type="evidence" value="ECO:0007669"/>
    <property type="project" value="InterPro"/>
</dbReference>
<name>A0AAN8A4J1_9PEZI</name>
<dbReference type="AlphaFoldDB" id="A0AAN8A4J1"/>
<evidence type="ECO:0000313" key="3">
    <source>
        <dbReference type="EMBL" id="KAK5704892.1"/>
    </source>
</evidence>
<dbReference type="Pfam" id="PF05547">
    <property type="entry name" value="Peptidase_M6"/>
    <property type="match status" value="1"/>
</dbReference>
<dbReference type="PANTHER" id="PTHR41775:SF1">
    <property type="entry name" value="PEPTIDASE M6-LIKE DOMAIN-CONTAINING PROTEIN"/>
    <property type="match status" value="1"/>
</dbReference>
<proteinExistence type="predicted"/>
<dbReference type="NCBIfam" id="TIGR03296">
    <property type="entry name" value="M6dom_TIGR03296"/>
    <property type="match status" value="1"/>
</dbReference>
<dbReference type="InterPro" id="IPR008757">
    <property type="entry name" value="Peptidase_M6-like_domain"/>
</dbReference>
<dbReference type="SUPFAM" id="SSF55486">
    <property type="entry name" value="Metalloproteases ('zincins'), catalytic domain"/>
    <property type="match status" value="1"/>
</dbReference>
<sequence length="557" mass="60123">MTADVSPRFRKLFFSTGRAIPTGSVTEYYEDVSGGHISLTGEVIGPYRMPHNSSHYANGQKGLGSEFPNIRTLAADAFTAVKASRDIDLKPYDNDKNGYVDAFIVVHAGRGSEETGSVNDIWSAKWVLPDEVTVNTVKVFGFLTIPEDANIGVCAHELGHLLFGWPDLYDIDSPETGITGVISAGIGDWCLMSGGSWGHLPGNKPGTTPCHPSAWCKATQRWVNVVAETDSHSIALRDVKLVPRKVHRLWTNGDLTSKEYFLIENREKAGFDESLPGAGLLADGLNELATARGGRGDEGDPFPGKANNRSFNLGSNPNSRSYSGRDSYVAIRDISPAAQNMSMFVSVRSFTPVYAQGEPGNGIGGYDLRSREDRSIAFDYDSSGKMDHLILYRPGTGTCWILANSNGAFHAKYARGDPGNGIGGYDLRSTADRAIAFDYDSSGNLDHLIFYRPGRGAIFIIKRSGAGEFASVYAQGDGGSGIGGFYLRSAADRLFAFDYNQSGKQDHLCLYRPGTGTMWILRNMGGSFHAVYAQGDPGSGIGGFDLKSPADRAFAFD</sequence>
<feature type="region of interest" description="Disordered" evidence="1">
    <location>
        <begin position="291"/>
        <end position="321"/>
    </location>
</feature>
<evidence type="ECO:0000259" key="2">
    <source>
        <dbReference type="Pfam" id="PF05547"/>
    </source>
</evidence>
<dbReference type="InterPro" id="IPR028994">
    <property type="entry name" value="Integrin_alpha_N"/>
</dbReference>
<protein>
    <recommendedName>
        <fullName evidence="2">Peptidase M6-like domain-containing protein</fullName>
    </recommendedName>
</protein>
<dbReference type="SUPFAM" id="SSF69318">
    <property type="entry name" value="Integrin alpha N-terminal domain"/>
    <property type="match status" value="1"/>
</dbReference>
<organism evidence="3 4">
    <name type="scientific">Elasticomyces elasticus</name>
    <dbReference type="NCBI Taxonomy" id="574655"/>
    <lineage>
        <taxon>Eukaryota</taxon>
        <taxon>Fungi</taxon>
        <taxon>Dikarya</taxon>
        <taxon>Ascomycota</taxon>
        <taxon>Pezizomycotina</taxon>
        <taxon>Dothideomycetes</taxon>
        <taxon>Dothideomycetidae</taxon>
        <taxon>Mycosphaerellales</taxon>
        <taxon>Teratosphaeriaceae</taxon>
        <taxon>Elasticomyces</taxon>
    </lineage>
</organism>
<feature type="domain" description="Peptidase M6-like" evidence="2">
    <location>
        <begin position="13"/>
        <end position="218"/>
    </location>
</feature>
<dbReference type="GO" id="GO:0006508">
    <property type="term" value="P:proteolysis"/>
    <property type="evidence" value="ECO:0007669"/>
    <property type="project" value="InterPro"/>
</dbReference>
<feature type="compositionally biased region" description="Polar residues" evidence="1">
    <location>
        <begin position="307"/>
        <end position="321"/>
    </location>
</feature>